<proteinExistence type="predicted"/>
<gene>
    <name evidence="3" type="ORF">GO816_11410</name>
</gene>
<protein>
    <submittedName>
        <fullName evidence="3">TIM barrel protein</fullName>
    </submittedName>
</protein>
<dbReference type="AlphaFoldDB" id="A0A6I4IQU2"/>
<accession>A0A6I4IQU2</accession>
<comment type="caution">
    <text evidence="3">The sequence shown here is derived from an EMBL/GenBank/DDBJ whole genome shotgun (WGS) entry which is preliminary data.</text>
</comment>
<dbReference type="PROSITE" id="PS51318">
    <property type="entry name" value="TAT"/>
    <property type="match status" value="1"/>
</dbReference>
<keyword evidence="1" id="KW-0732">Signal</keyword>
<dbReference type="Gene3D" id="3.20.20.150">
    <property type="entry name" value="Divalent-metal-dependent TIM barrel enzymes"/>
    <property type="match status" value="1"/>
</dbReference>
<evidence type="ECO:0000313" key="3">
    <source>
        <dbReference type="EMBL" id="MVN91734.1"/>
    </source>
</evidence>
<keyword evidence="4" id="KW-1185">Reference proteome</keyword>
<dbReference type="SUPFAM" id="SSF51658">
    <property type="entry name" value="Xylose isomerase-like"/>
    <property type="match status" value="1"/>
</dbReference>
<dbReference type="InterPro" id="IPR036237">
    <property type="entry name" value="Xyl_isomerase-like_sf"/>
</dbReference>
<name>A0A6I4IQU2_9SPHI</name>
<dbReference type="InterPro" id="IPR050312">
    <property type="entry name" value="IolE/XylAMocC-like"/>
</dbReference>
<sequence>MTNRRTFIAQAGLISAGLALAPELLMAKTNKVAGLQLYTLRAQLPKDVKGVIAKVAQAGYKEVEVYGYSKQNGFWGLSPVEFKALLTQHGLTSPSGHYGMDKLLETGSMDEVNDAIAAAKVLGHKYVTMPYINIKFRKTAADIKSIVTKVNTAAAHIKKAGLKMAYHNHDFELISVEGVTLYEELLKGTQPGMLDFEMDLYWVVRAGNDPVNWFKKYPGRFSMVHVKDMDKQDNKLNTEVGSGSVDFKQIFANAKLGGIKHYIVEQENFKIDPYVSIAQSSKYLLNNLLS</sequence>
<dbReference type="OrthoDB" id="9798407at2"/>
<evidence type="ECO:0000259" key="2">
    <source>
        <dbReference type="Pfam" id="PF01261"/>
    </source>
</evidence>
<dbReference type="PANTHER" id="PTHR12110">
    <property type="entry name" value="HYDROXYPYRUVATE ISOMERASE"/>
    <property type="match status" value="1"/>
</dbReference>
<dbReference type="EMBL" id="WQLA01000004">
    <property type="protein sequence ID" value="MVN91734.1"/>
    <property type="molecule type" value="Genomic_DNA"/>
</dbReference>
<dbReference type="Pfam" id="PF01261">
    <property type="entry name" value="AP_endonuc_2"/>
    <property type="match status" value="1"/>
</dbReference>
<evidence type="ECO:0000256" key="1">
    <source>
        <dbReference type="SAM" id="SignalP"/>
    </source>
</evidence>
<reference evidence="3 4" key="1">
    <citation type="submission" date="2019-12" db="EMBL/GenBank/DDBJ databases">
        <title>Mucilaginibacter sp. HME9299 genome sequencing and assembly.</title>
        <authorList>
            <person name="Kang H."/>
            <person name="Kim H."/>
            <person name="Joh K."/>
        </authorList>
    </citation>
    <scope>NUCLEOTIDE SEQUENCE [LARGE SCALE GENOMIC DNA]</scope>
    <source>
        <strain evidence="3 4">HME9299</strain>
    </source>
</reference>
<dbReference type="Proteomes" id="UP000434850">
    <property type="component" value="Unassembled WGS sequence"/>
</dbReference>
<evidence type="ECO:0000313" key="4">
    <source>
        <dbReference type="Proteomes" id="UP000434850"/>
    </source>
</evidence>
<feature type="domain" description="Xylose isomerase-like TIM barrel" evidence="2">
    <location>
        <begin position="52"/>
        <end position="268"/>
    </location>
</feature>
<feature type="chain" id="PRO_5026292491" evidence="1">
    <location>
        <begin position="22"/>
        <end position="290"/>
    </location>
</feature>
<dbReference type="RefSeq" id="WP_157542062.1">
    <property type="nucleotide sequence ID" value="NZ_WQLA01000004.1"/>
</dbReference>
<dbReference type="PANTHER" id="PTHR12110:SF41">
    <property type="entry name" value="INOSOSE DEHYDRATASE"/>
    <property type="match status" value="1"/>
</dbReference>
<dbReference type="InterPro" id="IPR006311">
    <property type="entry name" value="TAT_signal"/>
</dbReference>
<dbReference type="InterPro" id="IPR013022">
    <property type="entry name" value="Xyl_isomerase-like_TIM-brl"/>
</dbReference>
<organism evidence="3 4">
    <name type="scientific">Mucilaginibacter aquatilis</name>
    <dbReference type="NCBI Taxonomy" id="1517760"/>
    <lineage>
        <taxon>Bacteria</taxon>
        <taxon>Pseudomonadati</taxon>
        <taxon>Bacteroidota</taxon>
        <taxon>Sphingobacteriia</taxon>
        <taxon>Sphingobacteriales</taxon>
        <taxon>Sphingobacteriaceae</taxon>
        <taxon>Mucilaginibacter</taxon>
    </lineage>
</organism>
<feature type="signal peptide" evidence="1">
    <location>
        <begin position="1"/>
        <end position="21"/>
    </location>
</feature>